<dbReference type="EMBL" id="VAFL01000005">
    <property type="protein sequence ID" value="TKW67076.1"/>
    <property type="molecule type" value="Genomic_DNA"/>
</dbReference>
<gene>
    <name evidence="3" type="ORF">DI616_08380</name>
</gene>
<dbReference type="PANTHER" id="PTHR30388">
    <property type="entry name" value="ALDEHYDE OXIDOREDUCTASE MOLYBDENUM COFACTOR ASSEMBLY PROTEIN"/>
    <property type="match status" value="1"/>
</dbReference>
<dbReference type="InterPro" id="IPR027051">
    <property type="entry name" value="XdhC_Rossmann_dom"/>
</dbReference>
<accession>A0A533I6D9</accession>
<dbReference type="Pfam" id="PF13478">
    <property type="entry name" value="XdhC_C"/>
    <property type="match status" value="1"/>
</dbReference>
<reference evidence="3 4" key="1">
    <citation type="journal article" date="2017" name="Nat. Commun.">
        <title>In situ click chemistry generation of cyclooxygenase-2 inhibitors.</title>
        <authorList>
            <person name="Bhardwaj A."/>
            <person name="Kaur J."/>
            <person name="Wuest M."/>
            <person name="Wuest F."/>
        </authorList>
    </citation>
    <scope>NUCLEOTIDE SEQUENCE [LARGE SCALE GENOMIC DNA]</scope>
    <source>
        <strain evidence="3">S2_012_000_R3_94</strain>
    </source>
</reference>
<sequence length="314" mass="32963">MNTSAAPVLFQPVKPQFTTAQVCETDFPLHAFGPHTALAVITRIEGASYRPLGAAMAIEQDGKRTGSLSSGCLERDVALHAQQALQDGSPRFLRYGTGSPFADIELPCGGGLEIAVLPQPQMAALAQARARLAAREPAAISVASSGAIVAAHAADALNICIRPQPRMIVFGKGPEASCFARIAQQAGYPVELFSPDDETLAEAGFGRSLTTTGWPDGLNLDPYSAVVLFFHDHDREPALLAHALQSPAFLVGAQGSLRAHKSRCAALQGMGLPKAVIDRLASPFGLILSTRDPRTLAVSVLAQVLDRAAGLTRA</sequence>
<evidence type="ECO:0000259" key="1">
    <source>
        <dbReference type="Pfam" id="PF02625"/>
    </source>
</evidence>
<organism evidence="3 4">
    <name type="scientific">Paracoccus denitrificans</name>
    <dbReference type="NCBI Taxonomy" id="266"/>
    <lineage>
        <taxon>Bacteria</taxon>
        <taxon>Pseudomonadati</taxon>
        <taxon>Pseudomonadota</taxon>
        <taxon>Alphaproteobacteria</taxon>
        <taxon>Rhodobacterales</taxon>
        <taxon>Paracoccaceae</taxon>
        <taxon>Paracoccus</taxon>
    </lineage>
</organism>
<proteinExistence type="predicted"/>
<evidence type="ECO:0000313" key="3">
    <source>
        <dbReference type="EMBL" id="TKW67076.1"/>
    </source>
</evidence>
<feature type="domain" description="XdhC- CoxI" evidence="1">
    <location>
        <begin position="35"/>
        <end position="96"/>
    </location>
</feature>
<feature type="domain" description="XdhC Rossmann" evidence="2">
    <location>
        <begin position="167"/>
        <end position="304"/>
    </location>
</feature>
<dbReference type="Pfam" id="PF02625">
    <property type="entry name" value="XdhC_CoxI"/>
    <property type="match status" value="1"/>
</dbReference>
<dbReference type="AlphaFoldDB" id="A0A533I6D9"/>
<evidence type="ECO:0000259" key="2">
    <source>
        <dbReference type="Pfam" id="PF13478"/>
    </source>
</evidence>
<dbReference type="Gene3D" id="3.40.50.720">
    <property type="entry name" value="NAD(P)-binding Rossmann-like Domain"/>
    <property type="match status" value="1"/>
</dbReference>
<dbReference type="Proteomes" id="UP000315344">
    <property type="component" value="Unassembled WGS sequence"/>
</dbReference>
<dbReference type="InterPro" id="IPR003777">
    <property type="entry name" value="XdhC_CoxI"/>
</dbReference>
<dbReference type="InterPro" id="IPR052698">
    <property type="entry name" value="MoCofactor_Util/Proc"/>
</dbReference>
<evidence type="ECO:0000313" key="4">
    <source>
        <dbReference type="Proteomes" id="UP000315344"/>
    </source>
</evidence>
<dbReference type="PANTHER" id="PTHR30388:SF4">
    <property type="entry name" value="MOLYBDENUM COFACTOR INSERTION CHAPERONE PAOD"/>
    <property type="match status" value="1"/>
</dbReference>
<comment type="caution">
    <text evidence="3">The sequence shown here is derived from an EMBL/GenBank/DDBJ whole genome shotgun (WGS) entry which is preliminary data.</text>
</comment>
<name>A0A533I6D9_PARDE</name>
<protein>
    <submittedName>
        <fullName evidence="3">XdhC family protein</fullName>
    </submittedName>
</protein>